<sequence length="366" mass="39179">MGFSKLVNLFALSSLAIIVSNLGIAPVNALSLDSHGMLNAKRTHGHDFVAKRKRGSPSSRCKTRPASTASSSSTESPAPSSSSAWTPPPSSSSSSTPAPSSSSPSPSPSPSSGGGGGKGKVGLAWTNGNNGFSNFVTDRVGYTYSWTPEGPSDASSLGVKFIPMLWSDAPDRVADFQSKVVKGYAEYVLAFNEVDQTGQANMNVEQGLAAWWKYIEPLKDQGYSLLSPVTSSAPAGLSWMKQFVSECNGCHIHGITVHYYGTDPQAMIAYIESFYAAFELPIWVTEFACQNFDTANENNGQQCSESQVWNFYKTVINYMENSDHVEAYFPFGALTSMSGVNQLDSLMNSDMTPTALGLAVINVNFP</sequence>
<evidence type="ECO:0000256" key="1">
    <source>
        <dbReference type="SAM" id="MobiDB-lite"/>
    </source>
</evidence>
<dbReference type="AlphaFoldDB" id="A0A4S4LBN6"/>
<keyword evidence="5" id="KW-1185">Reference proteome</keyword>
<dbReference type="OrthoDB" id="5959761at2759"/>
<dbReference type="SUPFAM" id="SSF51445">
    <property type="entry name" value="(Trans)glycosidases"/>
    <property type="match status" value="1"/>
</dbReference>
<proteinExistence type="predicted"/>
<dbReference type="PANTHER" id="PTHR34154:SF3">
    <property type="entry name" value="ALKALI-SENSITIVE LINKAGE PROTEIN 1"/>
    <property type="match status" value="1"/>
</dbReference>
<dbReference type="Proteomes" id="UP000308199">
    <property type="component" value="Unassembled WGS sequence"/>
</dbReference>
<feature type="region of interest" description="Disordered" evidence="1">
    <location>
        <begin position="43"/>
        <end position="123"/>
    </location>
</feature>
<dbReference type="InterPro" id="IPR024655">
    <property type="entry name" value="Asl1_glyco_hydro_catalytic"/>
</dbReference>
<evidence type="ECO:0000259" key="3">
    <source>
        <dbReference type="Pfam" id="PF11790"/>
    </source>
</evidence>
<comment type="caution">
    <text evidence="4">The sequence shown here is derived from an EMBL/GenBank/DDBJ whole genome shotgun (WGS) entry which is preliminary data.</text>
</comment>
<dbReference type="Pfam" id="PF11790">
    <property type="entry name" value="Glyco_hydro_cc"/>
    <property type="match status" value="1"/>
</dbReference>
<dbReference type="EMBL" id="SGPK01000077">
    <property type="protein sequence ID" value="THH09059.1"/>
    <property type="molecule type" value="Genomic_DNA"/>
</dbReference>
<evidence type="ECO:0000313" key="4">
    <source>
        <dbReference type="EMBL" id="THH09059.1"/>
    </source>
</evidence>
<feature type="chain" id="PRO_5020747744" description="Asl1-like glycosyl hydrolase catalytic domain-containing protein" evidence="2">
    <location>
        <begin position="30"/>
        <end position="366"/>
    </location>
</feature>
<dbReference type="PANTHER" id="PTHR34154">
    <property type="entry name" value="ALKALI-SENSITIVE LINKAGE PROTEIN 1"/>
    <property type="match status" value="1"/>
</dbReference>
<accession>A0A4S4LBN6</accession>
<feature type="compositionally biased region" description="Low complexity" evidence="1">
    <location>
        <begin position="65"/>
        <end position="104"/>
    </location>
</feature>
<evidence type="ECO:0000256" key="2">
    <source>
        <dbReference type="SAM" id="SignalP"/>
    </source>
</evidence>
<organism evidence="4 5">
    <name type="scientific">Phellinidium pouzarii</name>
    <dbReference type="NCBI Taxonomy" id="167371"/>
    <lineage>
        <taxon>Eukaryota</taxon>
        <taxon>Fungi</taxon>
        <taxon>Dikarya</taxon>
        <taxon>Basidiomycota</taxon>
        <taxon>Agaricomycotina</taxon>
        <taxon>Agaricomycetes</taxon>
        <taxon>Hymenochaetales</taxon>
        <taxon>Hymenochaetaceae</taxon>
        <taxon>Phellinidium</taxon>
    </lineage>
</organism>
<dbReference type="InterPro" id="IPR017853">
    <property type="entry name" value="GH"/>
</dbReference>
<dbReference type="GO" id="GO:0071966">
    <property type="term" value="P:fungal-type cell wall polysaccharide metabolic process"/>
    <property type="evidence" value="ECO:0007669"/>
    <property type="project" value="TreeGrafter"/>
</dbReference>
<dbReference type="Gene3D" id="3.20.20.80">
    <property type="entry name" value="Glycosidases"/>
    <property type="match status" value="1"/>
</dbReference>
<reference evidence="4 5" key="1">
    <citation type="submission" date="2019-02" db="EMBL/GenBank/DDBJ databases">
        <title>Genome sequencing of the rare red list fungi Phellinidium pouzarii.</title>
        <authorList>
            <person name="Buettner E."/>
            <person name="Kellner H."/>
        </authorList>
    </citation>
    <scope>NUCLEOTIDE SEQUENCE [LARGE SCALE GENOMIC DNA]</scope>
    <source>
        <strain evidence="4 5">DSM 108285</strain>
    </source>
</reference>
<gene>
    <name evidence="4" type="ORF">EW145_g2277</name>
</gene>
<evidence type="ECO:0000313" key="5">
    <source>
        <dbReference type="Proteomes" id="UP000308199"/>
    </source>
</evidence>
<name>A0A4S4LBN6_9AGAM</name>
<dbReference type="InterPro" id="IPR053183">
    <property type="entry name" value="ASL1"/>
</dbReference>
<feature type="domain" description="Asl1-like glycosyl hydrolase catalytic" evidence="3">
    <location>
        <begin position="122"/>
        <end position="357"/>
    </location>
</feature>
<feature type="signal peptide" evidence="2">
    <location>
        <begin position="1"/>
        <end position="29"/>
    </location>
</feature>
<protein>
    <recommendedName>
        <fullName evidence="3">Asl1-like glycosyl hydrolase catalytic domain-containing protein</fullName>
    </recommendedName>
</protein>
<dbReference type="GO" id="GO:0009277">
    <property type="term" value="C:fungal-type cell wall"/>
    <property type="evidence" value="ECO:0007669"/>
    <property type="project" value="TreeGrafter"/>
</dbReference>
<keyword evidence="2" id="KW-0732">Signal</keyword>